<comment type="caution">
    <text evidence="2">The sequence shown here is derived from an EMBL/GenBank/DDBJ whole genome shotgun (WGS) entry which is preliminary data.</text>
</comment>
<dbReference type="AlphaFoldDB" id="A0A1E7WGY5"/>
<keyword evidence="3" id="KW-1185">Reference proteome</keyword>
<keyword evidence="1" id="KW-0472">Membrane</keyword>
<gene>
    <name evidence="2" type="ORF">DUPY_34390</name>
</gene>
<evidence type="ECO:0008006" key="4">
    <source>
        <dbReference type="Google" id="ProtNLM"/>
    </source>
</evidence>
<sequence length="99" mass="11054">MKVGSLTVRAPCGRYAVPMDDLINLLQWPAMAITLLAAWLVGSGHHRRRKLGFWCFLGSNALWVAWGLHDQAWALIILQLCLVVTNLRGAVKNDDDSKK</sequence>
<evidence type="ECO:0000313" key="3">
    <source>
        <dbReference type="Proteomes" id="UP000175989"/>
    </source>
</evidence>
<organism evidence="2 3">
    <name type="scientific">Duganella phyllosphaerae</name>
    <dbReference type="NCBI Taxonomy" id="762836"/>
    <lineage>
        <taxon>Bacteria</taxon>
        <taxon>Pseudomonadati</taxon>
        <taxon>Pseudomonadota</taxon>
        <taxon>Betaproteobacteria</taxon>
        <taxon>Burkholderiales</taxon>
        <taxon>Oxalobacteraceae</taxon>
        <taxon>Telluria group</taxon>
        <taxon>Duganella</taxon>
    </lineage>
</organism>
<keyword evidence="1" id="KW-0812">Transmembrane</keyword>
<dbReference type="Proteomes" id="UP000175989">
    <property type="component" value="Unassembled WGS sequence"/>
</dbReference>
<name>A0A1E7WGY5_9BURK</name>
<feature type="transmembrane region" description="Helical" evidence="1">
    <location>
        <begin position="72"/>
        <end position="91"/>
    </location>
</feature>
<reference evidence="3" key="1">
    <citation type="journal article" date="2016" name="Front. Microbiol.">
        <title>Molecular Keys to the Janthinobacterium and Duganella spp. Interaction with the Plant Pathogen Fusarium graminearum.</title>
        <authorList>
            <person name="Haack F.S."/>
            <person name="Poehlein A."/>
            <person name="Kroger C."/>
            <person name="Voigt C.A."/>
            <person name="Piepenbring M."/>
            <person name="Bode H.B."/>
            <person name="Daniel R."/>
            <person name="Schafer W."/>
            <person name="Streit W.R."/>
        </authorList>
    </citation>
    <scope>NUCLEOTIDE SEQUENCE [LARGE SCALE GENOMIC DNA]</scope>
    <source>
        <strain evidence="3">T54</strain>
    </source>
</reference>
<keyword evidence="1" id="KW-1133">Transmembrane helix</keyword>
<evidence type="ECO:0000313" key="2">
    <source>
        <dbReference type="EMBL" id="OEZ97813.1"/>
    </source>
</evidence>
<dbReference type="EMBL" id="LROM01000094">
    <property type="protein sequence ID" value="OEZ97813.1"/>
    <property type="molecule type" value="Genomic_DNA"/>
</dbReference>
<evidence type="ECO:0000256" key="1">
    <source>
        <dbReference type="SAM" id="Phobius"/>
    </source>
</evidence>
<protein>
    <recommendedName>
        <fullName evidence="4">Amino acid transporter</fullName>
    </recommendedName>
</protein>
<feature type="transmembrane region" description="Helical" evidence="1">
    <location>
        <begin position="51"/>
        <end position="66"/>
    </location>
</feature>
<accession>A0A1E7WGY5</accession>
<proteinExistence type="predicted"/>
<feature type="transmembrane region" description="Helical" evidence="1">
    <location>
        <begin position="25"/>
        <end position="42"/>
    </location>
</feature>
<dbReference type="PATRIC" id="fig|762836.4.peg.3539"/>